<evidence type="ECO:0000313" key="2">
    <source>
        <dbReference type="EMBL" id="MCI41678.1"/>
    </source>
</evidence>
<feature type="region of interest" description="Disordered" evidence="1">
    <location>
        <begin position="1"/>
        <end position="21"/>
    </location>
</feature>
<dbReference type="AlphaFoldDB" id="A0A392RYI0"/>
<name>A0A392RYI0_9FABA</name>
<proteinExistence type="predicted"/>
<evidence type="ECO:0000256" key="1">
    <source>
        <dbReference type="SAM" id="MobiDB-lite"/>
    </source>
</evidence>
<protein>
    <submittedName>
        <fullName evidence="2">Uncharacterized protein</fullName>
    </submittedName>
</protein>
<dbReference type="Proteomes" id="UP000265520">
    <property type="component" value="Unassembled WGS sequence"/>
</dbReference>
<dbReference type="EMBL" id="LXQA010294971">
    <property type="protein sequence ID" value="MCI41678.1"/>
    <property type="molecule type" value="Genomic_DNA"/>
</dbReference>
<feature type="compositionally biased region" description="Pro residues" evidence="1">
    <location>
        <begin position="1"/>
        <end position="10"/>
    </location>
</feature>
<comment type="caution">
    <text evidence="2">The sequence shown here is derived from an EMBL/GenBank/DDBJ whole genome shotgun (WGS) entry which is preliminary data.</text>
</comment>
<sequence>GSGAVAPPPEGMNTAGVLCCS</sequence>
<accession>A0A392RYI0</accession>
<organism evidence="2 3">
    <name type="scientific">Trifolium medium</name>
    <dbReference type="NCBI Taxonomy" id="97028"/>
    <lineage>
        <taxon>Eukaryota</taxon>
        <taxon>Viridiplantae</taxon>
        <taxon>Streptophyta</taxon>
        <taxon>Embryophyta</taxon>
        <taxon>Tracheophyta</taxon>
        <taxon>Spermatophyta</taxon>
        <taxon>Magnoliopsida</taxon>
        <taxon>eudicotyledons</taxon>
        <taxon>Gunneridae</taxon>
        <taxon>Pentapetalae</taxon>
        <taxon>rosids</taxon>
        <taxon>fabids</taxon>
        <taxon>Fabales</taxon>
        <taxon>Fabaceae</taxon>
        <taxon>Papilionoideae</taxon>
        <taxon>50 kb inversion clade</taxon>
        <taxon>NPAAA clade</taxon>
        <taxon>Hologalegina</taxon>
        <taxon>IRL clade</taxon>
        <taxon>Trifolieae</taxon>
        <taxon>Trifolium</taxon>
    </lineage>
</organism>
<feature type="non-terminal residue" evidence="2">
    <location>
        <position position="1"/>
    </location>
</feature>
<keyword evidence="3" id="KW-1185">Reference proteome</keyword>
<reference evidence="2 3" key="1">
    <citation type="journal article" date="2018" name="Front. Plant Sci.">
        <title>Red Clover (Trifolium pratense) and Zigzag Clover (T. medium) - A Picture of Genomic Similarities and Differences.</title>
        <authorList>
            <person name="Dluhosova J."/>
            <person name="Istvanek J."/>
            <person name="Nedelnik J."/>
            <person name="Repkova J."/>
        </authorList>
    </citation>
    <scope>NUCLEOTIDE SEQUENCE [LARGE SCALE GENOMIC DNA]</scope>
    <source>
        <strain evidence="3">cv. 10/8</strain>
        <tissue evidence="2">Leaf</tissue>
    </source>
</reference>
<evidence type="ECO:0000313" key="3">
    <source>
        <dbReference type="Proteomes" id="UP000265520"/>
    </source>
</evidence>